<name>A0A1V2IH85_9ACTN</name>
<protein>
    <recommendedName>
        <fullName evidence="3">Pilus assembly protein TadE</fullName>
    </recommendedName>
</protein>
<accession>A0A1V2IH85</accession>
<sequence>MIEFVGLSVVLLIPFVYFFLALFSVQRSAFAVTQAAREAGRAYSTANNEEEGLTRAQLAAQLAFQDQGIDTAPELRFAPQGTDCGASDPGDGAETLAPGAVFVVCVRTIAPLPGVSVLGSGLADITLNGAFTVVIDQYRADRSNTEP</sequence>
<proteinExistence type="predicted"/>
<comment type="caution">
    <text evidence="1">The sequence shown here is derived from an EMBL/GenBank/DDBJ whole genome shotgun (WGS) entry which is preliminary data.</text>
</comment>
<gene>
    <name evidence="1" type="ORF">BL253_05555</name>
</gene>
<reference evidence="2" key="1">
    <citation type="submission" date="2016-10" db="EMBL/GenBank/DDBJ databases">
        <title>Frankia sp. NRRL B-16386 Genome sequencing.</title>
        <authorList>
            <person name="Ghodhbane-Gtari F."/>
            <person name="Swanson E."/>
            <person name="Gueddou A."/>
            <person name="Hezbri K."/>
            <person name="Ktari K."/>
            <person name="Nouioui I."/>
            <person name="Morris K."/>
            <person name="Simpson S."/>
            <person name="Abebe-Akele F."/>
            <person name="Thomas K."/>
            <person name="Gtari M."/>
            <person name="Tisa L.S."/>
        </authorList>
    </citation>
    <scope>NUCLEOTIDE SEQUENCE [LARGE SCALE GENOMIC DNA]</scope>
    <source>
        <strain evidence="2">NRRL B-16386</strain>
    </source>
</reference>
<evidence type="ECO:0000313" key="1">
    <source>
        <dbReference type="EMBL" id="ONH32350.1"/>
    </source>
</evidence>
<keyword evidence="2" id="KW-1185">Reference proteome</keyword>
<organism evidence="1 2">
    <name type="scientific">Pseudofrankia asymbiotica</name>
    <dbReference type="NCBI Taxonomy" id="1834516"/>
    <lineage>
        <taxon>Bacteria</taxon>
        <taxon>Bacillati</taxon>
        <taxon>Actinomycetota</taxon>
        <taxon>Actinomycetes</taxon>
        <taxon>Frankiales</taxon>
        <taxon>Frankiaceae</taxon>
        <taxon>Pseudofrankia</taxon>
    </lineage>
</organism>
<dbReference type="STRING" id="1834516.BL253_05555"/>
<dbReference type="AlphaFoldDB" id="A0A1V2IH85"/>
<evidence type="ECO:0000313" key="2">
    <source>
        <dbReference type="Proteomes" id="UP000188929"/>
    </source>
</evidence>
<dbReference type="Proteomes" id="UP000188929">
    <property type="component" value="Unassembled WGS sequence"/>
</dbReference>
<evidence type="ECO:0008006" key="3">
    <source>
        <dbReference type="Google" id="ProtNLM"/>
    </source>
</evidence>
<dbReference type="OrthoDB" id="3213591at2"/>
<dbReference type="EMBL" id="MOMC01000011">
    <property type="protein sequence ID" value="ONH32350.1"/>
    <property type="molecule type" value="Genomic_DNA"/>
</dbReference>